<accession>A0AAQ4S8V9</accession>
<dbReference type="SUPFAM" id="SSF48726">
    <property type="entry name" value="Immunoglobulin"/>
    <property type="match status" value="3"/>
</dbReference>
<evidence type="ECO:0000313" key="7">
    <source>
        <dbReference type="Ensembl" id="ENSGACP00000071567.1"/>
    </source>
</evidence>
<evidence type="ECO:0000256" key="4">
    <source>
        <dbReference type="SAM" id="MobiDB-lite"/>
    </source>
</evidence>
<dbReference type="GeneID" id="120824784"/>
<dbReference type="CDD" id="cd00096">
    <property type="entry name" value="Ig"/>
    <property type="match status" value="2"/>
</dbReference>
<keyword evidence="1" id="KW-0732">Signal</keyword>
<keyword evidence="8" id="KW-1185">Reference proteome</keyword>
<evidence type="ECO:0000256" key="1">
    <source>
        <dbReference type="ARBA" id="ARBA00022729"/>
    </source>
</evidence>
<evidence type="ECO:0000256" key="5">
    <source>
        <dbReference type="SAM" id="Phobius"/>
    </source>
</evidence>
<feature type="domain" description="Ig-like" evidence="6">
    <location>
        <begin position="123"/>
        <end position="216"/>
    </location>
</feature>
<sequence>MWSSVMKNQQTLNLLPVLALASFFIRISGSMSLQPVLSGPDAAFLSSRVTFRCIRPDSSLPVTYELIRDGSALIAVVADLPGDQKALFHLKVTATSEGSYHCKATTPESTGVSNSIRLSVVTPASNTRVTSDPFPPAAYEGSRMALSCSVAKGSHLFYTWLFNRKEVTSLTSPPVLLTGNELVMGKVAPEHAGYYSCMAWSEVQGDRRFSSSQEVQMTVKAYLSKPRISYSIFKQGASRYGNVTCWSTRGSPPVNISLSVNDKEVGSVTGAQSLVAWFLVAMAPRQDTAVARCRVKTEVQELTSEPVTLEMVPVGGHVKVEVEYLYSADSKLVAAKLTCQVSRGTFPHISWLLNNSSLPSETHEDSLTHPVPYHGALADRRRTLFLAKLGPEESGYYVCRARDSYNDSGAWLESAAVLVGVTEVFLNTIEVLTIVFCCFLFLMLAVGAGCVYKMFDHKHAQAQVATTDSDAFPLSAHTSPSGGRQDDTLSKDFDFESEITV</sequence>
<dbReference type="InterPro" id="IPR007110">
    <property type="entry name" value="Ig-like_dom"/>
</dbReference>
<dbReference type="SMART" id="SM00409">
    <property type="entry name" value="IG"/>
    <property type="match status" value="3"/>
</dbReference>
<organism evidence="7 8">
    <name type="scientific">Gasterosteus aculeatus aculeatus</name>
    <name type="common">three-spined stickleback</name>
    <dbReference type="NCBI Taxonomy" id="481459"/>
    <lineage>
        <taxon>Eukaryota</taxon>
        <taxon>Metazoa</taxon>
        <taxon>Chordata</taxon>
        <taxon>Craniata</taxon>
        <taxon>Vertebrata</taxon>
        <taxon>Euteleostomi</taxon>
        <taxon>Actinopterygii</taxon>
        <taxon>Neopterygii</taxon>
        <taxon>Teleostei</taxon>
        <taxon>Neoteleostei</taxon>
        <taxon>Acanthomorphata</taxon>
        <taxon>Eupercaria</taxon>
        <taxon>Perciformes</taxon>
        <taxon>Cottioidei</taxon>
        <taxon>Gasterosteales</taxon>
        <taxon>Gasterosteidae</taxon>
        <taxon>Gasterosteus</taxon>
    </lineage>
</organism>
<dbReference type="PANTHER" id="PTHR44427:SF1">
    <property type="entry name" value="CARCINOEMBRYONIC ANTIGEN-RELATED CELL ADHESION MOLECULE 1"/>
    <property type="match status" value="1"/>
</dbReference>
<name>A0AAQ4S8V9_GASAC</name>
<dbReference type="InterPro" id="IPR003599">
    <property type="entry name" value="Ig_sub"/>
</dbReference>
<keyword evidence="3" id="KW-0393">Immunoglobulin domain</keyword>
<dbReference type="InterPro" id="IPR013783">
    <property type="entry name" value="Ig-like_fold"/>
</dbReference>
<dbReference type="GeneTree" id="ENSGT00530000069282"/>
<dbReference type="AlphaFoldDB" id="A0AAQ4S8V9"/>
<dbReference type="KEGG" id="gat:120824784"/>
<evidence type="ECO:0000256" key="2">
    <source>
        <dbReference type="ARBA" id="ARBA00023180"/>
    </source>
</evidence>
<dbReference type="InterPro" id="IPR036179">
    <property type="entry name" value="Ig-like_dom_sf"/>
</dbReference>
<dbReference type="Gene3D" id="2.60.40.10">
    <property type="entry name" value="Immunoglobulins"/>
    <property type="match status" value="3"/>
</dbReference>
<keyword evidence="2" id="KW-0325">Glycoprotein</keyword>
<feature type="transmembrane region" description="Helical" evidence="5">
    <location>
        <begin position="431"/>
        <end position="452"/>
    </location>
</feature>
<feature type="domain" description="Ig-like" evidence="6">
    <location>
        <begin position="306"/>
        <end position="418"/>
    </location>
</feature>
<evidence type="ECO:0000313" key="8">
    <source>
        <dbReference type="Proteomes" id="UP000007635"/>
    </source>
</evidence>
<keyword evidence="5" id="KW-0812">Transmembrane</keyword>
<dbReference type="Ensembl" id="ENSGACT00000046103.1">
    <property type="protein sequence ID" value="ENSGACP00000071567.1"/>
    <property type="gene ID" value="ENSGACG00000030512.1"/>
</dbReference>
<reference evidence="7" key="2">
    <citation type="submission" date="2025-08" db="UniProtKB">
        <authorList>
            <consortium name="Ensembl"/>
        </authorList>
    </citation>
    <scope>IDENTIFICATION</scope>
</reference>
<proteinExistence type="predicted"/>
<dbReference type="InterPro" id="IPR013151">
    <property type="entry name" value="Immunoglobulin_dom"/>
</dbReference>
<dbReference type="Pfam" id="PF00047">
    <property type="entry name" value="ig"/>
    <property type="match status" value="1"/>
</dbReference>
<dbReference type="RefSeq" id="XP_040041780.1">
    <property type="nucleotide sequence ID" value="XM_040185846.1"/>
</dbReference>
<dbReference type="Pfam" id="PF13927">
    <property type="entry name" value="Ig_3"/>
    <property type="match status" value="1"/>
</dbReference>
<evidence type="ECO:0000259" key="6">
    <source>
        <dbReference type="PROSITE" id="PS50835"/>
    </source>
</evidence>
<dbReference type="InterPro" id="IPR003598">
    <property type="entry name" value="Ig_sub2"/>
</dbReference>
<feature type="compositionally biased region" description="Basic and acidic residues" evidence="4">
    <location>
        <begin position="484"/>
        <end position="494"/>
    </location>
</feature>
<dbReference type="SMART" id="SM00408">
    <property type="entry name" value="IGc2"/>
    <property type="match status" value="2"/>
</dbReference>
<keyword evidence="5" id="KW-1133">Transmembrane helix</keyword>
<dbReference type="Pfam" id="PF13895">
    <property type="entry name" value="Ig_2"/>
    <property type="match status" value="1"/>
</dbReference>
<dbReference type="PANTHER" id="PTHR44427">
    <property type="entry name" value="CARCINOEMBRYONIC ANTIGEN-RELATED CELL ADHESION MOLECULE 19"/>
    <property type="match status" value="1"/>
</dbReference>
<protein>
    <recommendedName>
        <fullName evidence="6">Ig-like domain-containing protein</fullName>
    </recommendedName>
</protein>
<evidence type="ECO:0000256" key="3">
    <source>
        <dbReference type="ARBA" id="ARBA00023319"/>
    </source>
</evidence>
<keyword evidence="5" id="KW-0472">Membrane</keyword>
<dbReference type="PROSITE" id="PS50835">
    <property type="entry name" value="IG_LIKE"/>
    <property type="match status" value="2"/>
</dbReference>
<dbReference type="InterPro" id="IPR050831">
    <property type="entry name" value="CEA_cell_adhesion"/>
</dbReference>
<dbReference type="Proteomes" id="UP000007635">
    <property type="component" value="Chromosome IX"/>
</dbReference>
<reference evidence="7" key="3">
    <citation type="submission" date="2025-09" db="UniProtKB">
        <authorList>
            <consortium name="Ensembl"/>
        </authorList>
    </citation>
    <scope>IDENTIFICATION</scope>
</reference>
<feature type="region of interest" description="Disordered" evidence="4">
    <location>
        <begin position="475"/>
        <end position="501"/>
    </location>
</feature>
<reference evidence="7 8" key="1">
    <citation type="journal article" date="2021" name="G3 (Bethesda)">
        <title>Improved contiguity of the threespine stickleback genome using long-read sequencing.</title>
        <authorList>
            <person name="Nath S."/>
            <person name="Shaw D.E."/>
            <person name="White M.A."/>
        </authorList>
    </citation>
    <scope>NUCLEOTIDE SEQUENCE [LARGE SCALE GENOMIC DNA]</scope>
    <source>
        <strain evidence="7 8">Lake Benthic</strain>
    </source>
</reference>